<keyword evidence="1" id="KW-1133">Transmembrane helix</keyword>
<reference evidence="2 3" key="1">
    <citation type="submission" date="2019-08" db="EMBL/GenBank/DDBJ databases">
        <authorList>
            <person name="Shi S."/>
        </authorList>
    </citation>
    <scope>NUCLEOTIDE SEQUENCE [LARGE SCALE GENOMIC DNA]</scope>
    <source>
        <strain evidence="2 3">GY10130</strain>
    </source>
</reference>
<keyword evidence="1" id="KW-0472">Membrane</keyword>
<feature type="transmembrane region" description="Helical" evidence="1">
    <location>
        <begin position="336"/>
        <end position="360"/>
    </location>
</feature>
<evidence type="ECO:0000256" key="1">
    <source>
        <dbReference type="SAM" id="Phobius"/>
    </source>
</evidence>
<feature type="transmembrane region" description="Helical" evidence="1">
    <location>
        <begin position="102"/>
        <end position="118"/>
    </location>
</feature>
<feature type="transmembrane region" description="Helical" evidence="1">
    <location>
        <begin position="192"/>
        <end position="211"/>
    </location>
</feature>
<feature type="transmembrane region" description="Helical" evidence="1">
    <location>
        <begin position="124"/>
        <end position="145"/>
    </location>
</feature>
<protein>
    <recommendedName>
        <fullName evidence="4">Oligosaccharide repeat unit polymerase</fullName>
    </recommendedName>
</protein>
<sequence>MALSLWFITLINLLEELDREIAIRGLIAFMYAFQLLLGPILSFKYLPNWDYYSIPVTEDEYFSFAIPAIIALIIGLYFPLFKGKFSFGLLSATKTYLADKEKVALILIGIGLVSSYLVKIVPGGLAFFFFLLKNLKFIGVFYLFYSKSNKKTTLFILVFGLLAINAITSSMFHDLILWTMFVGMLFTLTKKIPFFIKLSAAAAGFFVLFLVQSVKGEYRNALWFGSIPSGQETEYFQSLIEERISDMTTLFSDKSINGFIYRINQGWIVGNVLYNVPTWEPYANGETIVDGISASILPRFLNPDKYVAGGKEYFTRFSGLVLSSGTSMNISPLGEAYANFGSSGGALFMFAFGMIFNFILASIYKFSKFYPSLILWLPLIFLQVVKAETDFTTVFNHLVKACFITWILYKSFPRFLKLKL</sequence>
<dbReference type="EMBL" id="VRTY01000031">
    <property type="protein sequence ID" value="TXK46974.1"/>
    <property type="molecule type" value="Genomic_DNA"/>
</dbReference>
<dbReference type="OrthoDB" id="966190at2"/>
<name>A0A5C8KAZ7_9BACT</name>
<comment type="caution">
    <text evidence="2">The sequence shown here is derived from an EMBL/GenBank/DDBJ whole genome shotgun (WGS) entry which is preliminary data.</text>
</comment>
<evidence type="ECO:0000313" key="3">
    <source>
        <dbReference type="Proteomes" id="UP000321926"/>
    </source>
</evidence>
<keyword evidence="3" id="KW-1185">Reference proteome</keyword>
<keyword evidence="1" id="KW-0812">Transmembrane</keyword>
<feature type="transmembrane region" description="Helical" evidence="1">
    <location>
        <begin position="152"/>
        <end position="172"/>
    </location>
</feature>
<accession>A0A5C8KAZ7</accession>
<gene>
    <name evidence="2" type="ORF">FVR03_10160</name>
</gene>
<organism evidence="2 3">
    <name type="scientific">Pontibacter qinzhouensis</name>
    <dbReference type="NCBI Taxonomy" id="2603253"/>
    <lineage>
        <taxon>Bacteria</taxon>
        <taxon>Pseudomonadati</taxon>
        <taxon>Bacteroidota</taxon>
        <taxon>Cytophagia</taxon>
        <taxon>Cytophagales</taxon>
        <taxon>Hymenobacteraceae</taxon>
        <taxon>Pontibacter</taxon>
    </lineage>
</organism>
<evidence type="ECO:0008006" key="4">
    <source>
        <dbReference type="Google" id="ProtNLM"/>
    </source>
</evidence>
<dbReference type="AlphaFoldDB" id="A0A5C8KAZ7"/>
<feature type="transmembrane region" description="Helical" evidence="1">
    <location>
        <begin position="21"/>
        <end position="41"/>
    </location>
</feature>
<evidence type="ECO:0000313" key="2">
    <source>
        <dbReference type="EMBL" id="TXK46974.1"/>
    </source>
</evidence>
<dbReference type="RefSeq" id="WP_147921638.1">
    <property type="nucleotide sequence ID" value="NZ_VRTY01000031.1"/>
</dbReference>
<feature type="transmembrane region" description="Helical" evidence="1">
    <location>
        <begin position="61"/>
        <end position="81"/>
    </location>
</feature>
<dbReference type="Proteomes" id="UP000321926">
    <property type="component" value="Unassembled WGS sequence"/>
</dbReference>
<proteinExistence type="predicted"/>